<feature type="transmembrane region" description="Helical" evidence="7">
    <location>
        <begin position="289"/>
        <end position="311"/>
    </location>
</feature>
<dbReference type="OrthoDB" id="65129at2"/>
<evidence type="ECO:0000256" key="1">
    <source>
        <dbReference type="ARBA" id="ARBA00004651"/>
    </source>
</evidence>
<evidence type="ECO:0000256" key="5">
    <source>
        <dbReference type="ARBA" id="ARBA00022989"/>
    </source>
</evidence>
<dbReference type="Pfam" id="PF01757">
    <property type="entry name" value="Acyl_transf_3"/>
    <property type="match status" value="1"/>
</dbReference>
<feature type="transmembrane region" description="Helical" evidence="7">
    <location>
        <begin position="250"/>
        <end position="269"/>
    </location>
</feature>
<feature type="transmembrane region" description="Helical" evidence="7">
    <location>
        <begin position="317"/>
        <end position="341"/>
    </location>
</feature>
<sequence>MIKMAREKIESIFLLRLFAMVMVVLVHVTGTYASILPADGDAFEKYHFLNRIIRIEAGIFIMITAMVFFYKYIEQKMDWNELKSFYKKRALYIVVPYLAWALFYEVYSIYIGAVPFNVSEIALRILKGESFYQLHFIFLIVQFYLFFPAILFVVKKVTFFRKYLWFFGMLIAVMYHFLNREYQFIPFTFFLSSMGPYLLGAWIGMNFKEQKQRIYNKSTIAWVFVAVAAGIATVQLYYHLYTVSSIYLPGWTYLVVNLIYMMAGSYVMFRLMEIISRKWRPILPYVKNIAVYSFGFYLLHPIVLKVVAQVVPTPSNYWFHIGIMLRFGLTLFFCYLIIWLAHRYLPFAGLLFGKLPKGKPTFLGITRSVNNYDEVKTSAQ</sequence>
<dbReference type="Proteomes" id="UP000447393">
    <property type="component" value="Unassembled WGS sequence"/>
</dbReference>
<feature type="transmembrane region" description="Helical" evidence="7">
    <location>
        <begin position="90"/>
        <end position="111"/>
    </location>
</feature>
<protein>
    <submittedName>
        <fullName evidence="9">Acyltransferase family protein</fullName>
    </submittedName>
</protein>
<keyword evidence="4 7" id="KW-0812">Transmembrane</keyword>
<dbReference type="AlphaFoldDB" id="A0A845E3E5"/>
<reference evidence="9 10" key="1">
    <citation type="submission" date="2019-11" db="EMBL/GenBank/DDBJ databases">
        <title>Genome sequences of 17 halophilic strains isolated from different environments.</title>
        <authorList>
            <person name="Furrow R.E."/>
        </authorList>
    </citation>
    <scope>NUCLEOTIDE SEQUENCE [LARGE SCALE GENOMIC DNA]</scope>
    <source>
        <strain evidence="9 10">22505_10_Sand</strain>
    </source>
</reference>
<dbReference type="GO" id="GO:0016413">
    <property type="term" value="F:O-acetyltransferase activity"/>
    <property type="evidence" value="ECO:0007669"/>
    <property type="project" value="TreeGrafter"/>
</dbReference>
<feature type="transmembrane region" description="Helical" evidence="7">
    <location>
        <begin position="131"/>
        <end position="154"/>
    </location>
</feature>
<evidence type="ECO:0000256" key="7">
    <source>
        <dbReference type="SAM" id="Phobius"/>
    </source>
</evidence>
<feature type="transmembrane region" description="Helical" evidence="7">
    <location>
        <begin position="12"/>
        <end position="32"/>
    </location>
</feature>
<name>A0A845E3E5_9BACI</name>
<dbReference type="InterPro" id="IPR002656">
    <property type="entry name" value="Acyl_transf_3_dom"/>
</dbReference>
<keyword evidence="3" id="KW-1003">Cell membrane</keyword>
<comment type="caution">
    <text evidence="9">The sequence shown here is derived from an EMBL/GenBank/DDBJ whole genome shotgun (WGS) entry which is preliminary data.</text>
</comment>
<accession>A0A845E3E5</accession>
<dbReference type="GO" id="GO:0005886">
    <property type="term" value="C:plasma membrane"/>
    <property type="evidence" value="ECO:0007669"/>
    <property type="project" value="UniProtKB-SubCell"/>
</dbReference>
<proteinExistence type="inferred from homology"/>
<dbReference type="EMBL" id="WMEZ01000002">
    <property type="protein sequence ID" value="MYL49213.1"/>
    <property type="molecule type" value="Genomic_DNA"/>
</dbReference>
<gene>
    <name evidence="9" type="ORF">GLV98_06940</name>
</gene>
<feature type="transmembrane region" description="Helical" evidence="7">
    <location>
        <begin position="163"/>
        <end position="178"/>
    </location>
</feature>
<feature type="domain" description="Acyltransferase 3" evidence="8">
    <location>
        <begin position="12"/>
        <end position="339"/>
    </location>
</feature>
<evidence type="ECO:0000259" key="8">
    <source>
        <dbReference type="Pfam" id="PF01757"/>
    </source>
</evidence>
<feature type="transmembrane region" description="Helical" evidence="7">
    <location>
        <begin position="52"/>
        <end position="70"/>
    </location>
</feature>
<dbReference type="PANTHER" id="PTHR40074:SF2">
    <property type="entry name" value="O-ACETYLTRANSFERASE WECH"/>
    <property type="match status" value="1"/>
</dbReference>
<comment type="subcellular location">
    <subcellularLocation>
        <location evidence="1">Cell membrane</location>
        <topology evidence="1">Multi-pass membrane protein</topology>
    </subcellularLocation>
</comment>
<keyword evidence="5 7" id="KW-1133">Transmembrane helix</keyword>
<dbReference type="GO" id="GO:0009246">
    <property type="term" value="P:enterobacterial common antigen biosynthetic process"/>
    <property type="evidence" value="ECO:0007669"/>
    <property type="project" value="TreeGrafter"/>
</dbReference>
<keyword evidence="6 7" id="KW-0472">Membrane</keyword>
<dbReference type="PANTHER" id="PTHR40074">
    <property type="entry name" value="O-ACETYLTRANSFERASE WECH"/>
    <property type="match status" value="1"/>
</dbReference>
<keyword evidence="9" id="KW-0012">Acyltransferase</keyword>
<evidence type="ECO:0000256" key="4">
    <source>
        <dbReference type="ARBA" id="ARBA00022692"/>
    </source>
</evidence>
<feature type="transmembrane region" description="Helical" evidence="7">
    <location>
        <begin position="184"/>
        <end position="207"/>
    </location>
</feature>
<feature type="transmembrane region" description="Helical" evidence="7">
    <location>
        <begin position="219"/>
        <end position="238"/>
    </location>
</feature>
<organism evidence="9 10">
    <name type="scientific">Halobacillus litoralis</name>
    <dbReference type="NCBI Taxonomy" id="45668"/>
    <lineage>
        <taxon>Bacteria</taxon>
        <taxon>Bacillati</taxon>
        <taxon>Bacillota</taxon>
        <taxon>Bacilli</taxon>
        <taxon>Bacillales</taxon>
        <taxon>Bacillaceae</taxon>
        <taxon>Halobacillus</taxon>
    </lineage>
</organism>
<evidence type="ECO:0000256" key="6">
    <source>
        <dbReference type="ARBA" id="ARBA00023136"/>
    </source>
</evidence>
<comment type="similarity">
    <text evidence="2">Belongs to the acyltransferase 3 family.</text>
</comment>
<keyword evidence="9" id="KW-0808">Transferase</keyword>
<evidence type="ECO:0000256" key="2">
    <source>
        <dbReference type="ARBA" id="ARBA00007400"/>
    </source>
</evidence>
<evidence type="ECO:0000313" key="9">
    <source>
        <dbReference type="EMBL" id="MYL49213.1"/>
    </source>
</evidence>
<evidence type="ECO:0000313" key="10">
    <source>
        <dbReference type="Proteomes" id="UP000447393"/>
    </source>
</evidence>
<evidence type="ECO:0000256" key="3">
    <source>
        <dbReference type="ARBA" id="ARBA00022475"/>
    </source>
</evidence>